<dbReference type="NCBIfam" id="TIGR00350">
    <property type="entry name" value="lytR_cpsA_psr"/>
    <property type="match status" value="1"/>
</dbReference>
<feature type="compositionally biased region" description="Basic and acidic residues" evidence="2">
    <location>
        <begin position="1"/>
        <end position="10"/>
    </location>
</feature>
<organism evidence="5 6">
    <name type="scientific">Sediminihabitans luteus</name>
    <dbReference type="NCBI Taxonomy" id="1138585"/>
    <lineage>
        <taxon>Bacteria</taxon>
        <taxon>Bacillati</taxon>
        <taxon>Actinomycetota</taxon>
        <taxon>Actinomycetes</taxon>
        <taxon>Micrococcales</taxon>
        <taxon>Cellulomonadaceae</taxon>
        <taxon>Sediminihabitans</taxon>
    </lineage>
</organism>
<sequence length="457" mass="47547">MIRRMSKPDDVLVAPPRHAGQRPSRRAARYAALALTAVLTFVTTGAVAAYVDFTNDIEVSHVDGLVAGPAPSKPPADPDDPYAGQELNILVMGTDFRDEENVKIAGAADSTGMRSDTTFVVHVSGDRSRVEVVSIPRDSWVQLPACKLPDGSMSQPYVGQFNWAFDTGAQGGTDMDYAAACTITAVQSLTGLTITNHVILKMTGVIGVVDAMDGVPLCLPEPVHEDPRYGTLDLPAGPNRLDGRTSIKFLRARHGTGMGLELGSDLTRITRQQTFLNAMQREIKSKNVLTDSSQLYAMVSAVLKSVVADPQLADPKSVVGLVFSMRNLRPSDVIFTELPVVDSVHKSGRVDWTAESDAVWQRLVNDEPPADYVPAPDPSAAATASAGTSGADGTGSDGNGSGDTGTDGNGSGDTGTDGNGSDGAGSGDTAADGTGADAAPTPTPTPTPETLPEGICG</sequence>
<feature type="compositionally biased region" description="Low complexity" evidence="2">
    <location>
        <begin position="378"/>
        <end position="389"/>
    </location>
</feature>
<dbReference type="InterPro" id="IPR050922">
    <property type="entry name" value="LytR/CpsA/Psr_CW_biosynth"/>
</dbReference>
<evidence type="ECO:0000256" key="2">
    <source>
        <dbReference type="SAM" id="MobiDB-lite"/>
    </source>
</evidence>
<keyword evidence="3" id="KW-1133">Transmembrane helix</keyword>
<dbReference type="PANTHER" id="PTHR33392:SF6">
    <property type="entry name" value="POLYISOPRENYL-TEICHOIC ACID--PEPTIDOGLYCAN TEICHOIC ACID TRANSFERASE TAGU"/>
    <property type="match status" value="1"/>
</dbReference>
<dbReference type="PANTHER" id="PTHR33392">
    <property type="entry name" value="POLYISOPRENYL-TEICHOIC ACID--PEPTIDOGLYCAN TEICHOIC ACID TRANSFERASE TAGU"/>
    <property type="match status" value="1"/>
</dbReference>
<evidence type="ECO:0000313" key="6">
    <source>
        <dbReference type="Proteomes" id="UP000231693"/>
    </source>
</evidence>
<evidence type="ECO:0000313" key="5">
    <source>
        <dbReference type="EMBL" id="PJJ68656.1"/>
    </source>
</evidence>
<feature type="compositionally biased region" description="Low complexity" evidence="2">
    <location>
        <begin position="427"/>
        <end position="440"/>
    </location>
</feature>
<dbReference type="Gene3D" id="3.40.630.190">
    <property type="entry name" value="LCP protein"/>
    <property type="match status" value="1"/>
</dbReference>
<dbReference type="AlphaFoldDB" id="A0A2M9CC90"/>
<evidence type="ECO:0000256" key="3">
    <source>
        <dbReference type="SAM" id="Phobius"/>
    </source>
</evidence>
<feature type="region of interest" description="Disordered" evidence="2">
    <location>
        <begin position="1"/>
        <end position="24"/>
    </location>
</feature>
<comment type="similarity">
    <text evidence="1">Belongs to the LytR/CpsA/Psr (LCP) family.</text>
</comment>
<feature type="compositionally biased region" description="Gly residues" evidence="2">
    <location>
        <begin position="390"/>
        <end position="426"/>
    </location>
</feature>
<feature type="domain" description="Cell envelope-related transcriptional attenuator" evidence="4">
    <location>
        <begin position="114"/>
        <end position="284"/>
    </location>
</feature>
<name>A0A2M9CC90_9CELL</name>
<keyword evidence="3" id="KW-0812">Transmembrane</keyword>
<gene>
    <name evidence="5" type="ORF">CLV28_3075</name>
</gene>
<comment type="caution">
    <text evidence="5">The sequence shown here is derived from an EMBL/GenBank/DDBJ whole genome shotgun (WGS) entry which is preliminary data.</text>
</comment>
<evidence type="ECO:0000259" key="4">
    <source>
        <dbReference type="Pfam" id="PF03816"/>
    </source>
</evidence>
<dbReference type="EMBL" id="PGFE01000007">
    <property type="protein sequence ID" value="PJJ68656.1"/>
    <property type="molecule type" value="Genomic_DNA"/>
</dbReference>
<feature type="transmembrane region" description="Helical" evidence="3">
    <location>
        <begin position="30"/>
        <end position="51"/>
    </location>
</feature>
<evidence type="ECO:0000256" key="1">
    <source>
        <dbReference type="ARBA" id="ARBA00006068"/>
    </source>
</evidence>
<dbReference type="InterPro" id="IPR004474">
    <property type="entry name" value="LytR_CpsA_psr"/>
</dbReference>
<dbReference type="Pfam" id="PF03816">
    <property type="entry name" value="LytR_cpsA_psr"/>
    <property type="match status" value="1"/>
</dbReference>
<accession>A0A2M9CC90</accession>
<keyword evidence="3" id="KW-0472">Membrane</keyword>
<feature type="region of interest" description="Disordered" evidence="2">
    <location>
        <begin position="367"/>
        <end position="457"/>
    </location>
</feature>
<reference evidence="5 6" key="1">
    <citation type="submission" date="2017-11" db="EMBL/GenBank/DDBJ databases">
        <title>Genomic Encyclopedia of Archaeal and Bacterial Type Strains, Phase II (KMG-II): From Individual Species to Whole Genera.</title>
        <authorList>
            <person name="Goeker M."/>
        </authorList>
    </citation>
    <scope>NUCLEOTIDE SEQUENCE [LARGE SCALE GENOMIC DNA]</scope>
    <source>
        <strain evidence="5 6">DSM 25478</strain>
    </source>
</reference>
<protein>
    <submittedName>
        <fullName evidence="5">LytR family transcriptional attenuator</fullName>
    </submittedName>
</protein>
<keyword evidence="6" id="KW-1185">Reference proteome</keyword>
<dbReference type="Proteomes" id="UP000231693">
    <property type="component" value="Unassembled WGS sequence"/>
</dbReference>
<proteinExistence type="inferred from homology"/>